<comment type="caution">
    <text evidence="1">The sequence shown here is derived from an EMBL/GenBank/DDBJ whole genome shotgun (WGS) entry which is preliminary data.</text>
</comment>
<accession>A0A0F9PZZ3</accession>
<name>A0A0F9PZZ3_9ZZZZ</name>
<evidence type="ECO:0000313" key="1">
    <source>
        <dbReference type="EMBL" id="KKN30267.1"/>
    </source>
</evidence>
<protein>
    <submittedName>
        <fullName evidence="1">Uncharacterized protein</fullName>
    </submittedName>
</protein>
<dbReference type="AlphaFoldDB" id="A0A0F9PZZ3"/>
<dbReference type="EMBL" id="LAZR01002422">
    <property type="protein sequence ID" value="KKN30267.1"/>
    <property type="molecule type" value="Genomic_DNA"/>
</dbReference>
<gene>
    <name evidence="1" type="ORF">LCGC14_0835820</name>
</gene>
<proteinExistence type="predicted"/>
<reference evidence="1" key="1">
    <citation type="journal article" date="2015" name="Nature">
        <title>Complex archaea that bridge the gap between prokaryotes and eukaryotes.</title>
        <authorList>
            <person name="Spang A."/>
            <person name="Saw J.H."/>
            <person name="Jorgensen S.L."/>
            <person name="Zaremba-Niedzwiedzka K."/>
            <person name="Martijn J."/>
            <person name="Lind A.E."/>
            <person name="van Eijk R."/>
            <person name="Schleper C."/>
            <person name="Guy L."/>
            <person name="Ettema T.J."/>
        </authorList>
    </citation>
    <scope>NUCLEOTIDE SEQUENCE</scope>
</reference>
<organism evidence="1">
    <name type="scientific">marine sediment metagenome</name>
    <dbReference type="NCBI Taxonomy" id="412755"/>
    <lineage>
        <taxon>unclassified sequences</taxon>
        <taxon>metagenomes</taxon>
        <taxon>ecological metagenomes</taxon>
    </lineage>
</organism>
<sequence length="119" mass="13065">MLRVHTRDGLTASIDLGNKGQAERLAKRLGDPRFQAEITAMTLTHLGVSYTLARPEDSGPVSFLAEVIEPSADRKIKGGQRVMCLAGDMRTTVLVHHAHRAARVSMFRTGKQRFSPLSP</sequence>